<proteinExistence type="predicted"/>
<feature type="compositionally biased region" description="Basic and acidic residues" evidence="1">
    <location>
        <begin position="1"/>
        <end position="23"/>
    </location>
</feature>
<reference evidence="2 3" key="1">
    <citation type="submission" date="2017-11" db="EMBL/GenBank/DDBJ databases">
        <title>De-novo sequencing of pomegranate (Punica granatum L.) genome.</title>
        <authorList>
            <person name="Akparov Z."/>
            <person name="Amiraslanov A."/>
            <person name="Hajiyeva S."/>
            <person name="Abbasov M."/>
            <person name="Kaur K."/>
            <person name="Hamwieh A."/>
            <person name="Solovyev V."/>
            <person name="Salamov A."/>
            <person name="Braich B."/>
            <person name="Kosarev P."/>
            <person name="Mahmoud A."/>
            <person name="Hajiyev E."/>
            <person name="Babayeva S."/>
            <person name="Izzatullayeva V."/>
            <person name="Mammadov A."/>
            <person name="Mammadov A."/>
            <person name="Sharifova S."/>
            <person name="Ojaghi J."/>
            <person name="Eynullazada K."/>
            <person name="Bayramov B."/>
            <person name="Abdulazimova A."/>
            <person name="Shahmuradov I."/>
        </authorList>
    </citation>
    <scope>NUCLEOTIDE SEQUENCE [LARGE SCALE GENOMIC DNA]</scope>
    <source>
        <strain evidence="3">cv. AG2017</strain>
        <tissue evidence="2">Leaf</tissue>
    </source>
</reference>
<comment type="caution">
    <text evidence="2">The sequence shown here is derived from an EMBL/GenBank/DDBJ whole genome shotgun (WGS) entry which is preliminary data.</text>
</comment>
<gene>
    <name evidence="2" type="ORF">CRG98_002344</name>
</gene>
<dbReference type="Proteomes" id="UP000233551">
    <property type="component" value="Unassembled WGS sequence"/>
</dbReference>
<keyword evidence="3" id="KW-1185">Reference proteome</keyword>
<evidence type="ECO:0000313" key="2">
    <source>
        <dbReference type="EMBL" id="PKI77275.1"/>
    </source>
</evidence>
<evidence type="ECO:0000313" key="3">
    <source>
        <dbReference type="Proteomes" id="UP000233551"/>
    </source>
</evidence>
<dbReference type="AlphaFoldDB" id="A0A2I0L9A6"/>
<name>A0A2I0L9A6_PUNGR</name>
<protein>
    <submittedName>
        <fullName evidence="2">Uncharacterized protein</fullName>
    </submittedName>
</protein>
<dbReference type="EMBL" id="PGOL01000098">
    <property type="protein sequence ID" value="PKI77275.1"/>
    <property type="molecule type" value="Genomic_DNA"/>
</dbReference>
<evidence type="ECO:0000256" key="1">
    <source>
        <dbReference type="SAM" id="MobiDB-lite"/>
    </source>
</evidence>
<feature type="region of interest" description="Disordered" evidence="1">
    <location>
        <begin position="1"/>
        <end position="52"/>
    </location>
</feature>
<accession>A0A2I0L9A6</accession>
<organism evidence="2 3">
    <name type="scientific">Punica granatum</name>
    <name type="common">Pomegranate</name>
    <dbReference type="NCBI Taxonomy" id="22663"/>
    <lineage>
        <taxon>Eukaryota</taxon>
        <taxon>Viridiplantae</taxon>
        <taxon>Streptophyta</taxon>
        <taxon>Embryophyta</taxon>
        <taxon>Tracheophyta</taxon>
        <taxon>Spermatophyta</taxon>
        <taxon>Magnoliopsida</taxon>
        <taxon>eudicotyledons</taxon>
        <taxon>Gunneridae</taxon>
        <taxon>Pentapetalae</taxon>
        <taxon>rosids</taxon>
        <taxon>malvids</taxon>
        <taxon>Myrtales</taxon>
        <taxon>Lythraceae</taxon>
        <taxon>Punica</taxon>
    </lineage>
</organism>
<sequence length="97" mass="10528">MGARVDVRRAESRTGARQGERARGQARRRTAGAQQARGRCTGARQAHGRSIPPFRVKDVLSGEQCTHSRSLLRTPAGPPRASARLCVPTRPRACSRA</sequence>